<evidence type="ECO:0000313" key="3">
    <source>
        <dbReference type="EMBL" id="CAA6800882.1"/>
    </source>
</evidence>
<dbReference type="Pfam" id="PF00694">
    <property type="entry name" value="Aconitase_C"/>
    <property type="match status" value="1"/>
</dbReference>
<dbReference type="Gene3D" id="3.20.19.10">
    <property type="entry name" value="Aconitase, domain 4"/>
    <property type="match status" value="1"/>
</dbReference>
<dbReference type="InterPro" id="IPR000573">
    <property type="entry name" value="AconitaseA/IPMdHydase_ssu_swvl"/>
</dbReference>
<name>A0A6S6SC59_9BACT</name>
<keyword evidence="1" id="KW-0456">Lyase</keyword>
<dbReference type="InterPro" id="IPR015928">
    <property type="entry name" value="Aconitase/3IPM_dehydase_swvl"/>
</dbReference>
<dbReference type="AlphaFoldDB" id="A0A6S6SC59"/>
<protein>
    <submittedName>
        <fullName evidence="3">3-isopropylmalate dehydratase small subunit</fullName>
    </submittedName>
</protein>
<dbReference type="PANTHER" id="PTHR43345:SF2">
    <property type="entry name" value="3-ISOPROPYLMALATE DEHYDRATASE SMALL SUBUNIT 1"/>
    <property type="match status" value="1"/>
</dbReference>
<gene>
    <name evidence="3" type="ORF">HELGO_WM11002</name>
</gene>
<evidence type="ECO:0000259" key="2">
    <source>
        <dbReference type="Pfam" id="PF00694"/>
    </source>
</evidence>
<feature type="domain" description="Aconitase A/isopropylmalate dehydratase small subunit swivel" evidence="2">
    <location>
        <begin position="51"/>
        <end position="114"/>
    </location>
</feature>
<organism evidence="3">
    <name type="scientific">uncultured Campylobacterales bacterium</name>
    <dbReference type="NCBI Taxonomy" id="352960"/>
    <lineage>
        <taxon>Bacteria</taxon>
        <taxon>Pseudomonadati</taxon>
        <taxon>Campylobacterota</taxon>
        <taxon>Epsilonproteobacteria</taxon>
        <taxon>Campylobacterales</taxon>
        <taxon>environmental samples</taxon>
    </lineage>
</organism>
<sequence length="176" mass="19966">MRGKITTIFPPNINTDDIIRADVLQEHWEKDKFAQFAFEKFDEEFVNRCNTSEANIVIAGSNFGCGSSREQAVYALQFNNVKFMITEINKTSGEAYPDIFYRNSVLNGFVCVALEDISGFDYDDELELQLKEQKVINHTKNKTYNFDIKETDLNILLGGGLVGMAKADIEKRLANS</sequence>
<proteinExistence type="predicted"/>
<dbReference type="PANTHER" id="PTHR43345">
    <property type="entry name" value="3-ISOPROPYLMALATE DEHYDRATASE SMALL SUBUNIT 2-RELATED-RELATED"/>
    <property type="match status" value="1"/>
</dbReference>
<dbReference type="SUPFAM" id="SSF52016">
    <property type="entry name" value="LeuD/IlvD-like"/>
    <property type="match status" value="1"/>
</dbReference>
<dbReference type="InterPro" id="IPR050075">
    <property type="entry name" value="LeuD"/>
</dbReference>
<accession>A0A6S6SC59</accession>
<evidence type="ECO:0000256" key="1">
    <source>
        <dbReference type="ARBA" id="ARBA00023239"/>
    </source>
</evidence>
<dbReference type="EMBL" id="CACVAW010000004">
    <property type="protein sequence ID" value="CAA6800882.1"/>
    <property type="molecule type" value="Genomic_DNA"/>
</dbReference>
<reference evidence="3" key="1">
    <citation type="submission" date="2020-01" db="EMBL/GenBank/DDBJ databases">
        <authorList>
            <person name="Meier V. D."/>
            <person name="Meier V D."/>
        </authorList>
    </citation>
    <scope>NUCLEOTIDE SEQUENCE</scope>
    <source>
        <strain evidence="3">HLG_WM_MAG_12</strain>
    </source>
</reference>
<dbReference type="GO" id="GO:0016829">
    <property type="term" value="F:lyase activity"/>
    <property type="evidence" value="ECO:0007669"/>
    <property type="project" value="UniProtKB-KW"/>
</dbReference>